<feature type="transmembrane region" description="Helical" evidence="1">
    <location>
        <begin position="12"/>
        <end position="31"/>
    </location>
</feature>
<accession>S8BR39</accession>
<name>S8BR39_DACHA</name>
<evidence type="ECO:0000256" key="1">
    <source>
        <dbReference type="SAM" id="Phobius"/>
    </source>
</evidence>
<sequence>MDTFRTFSRRRILVFLGANEAGGTALLYRILQATKHPLLIYYQSRYAGDGQTACEFLTKDPIIRKELNRTNSLMKTYTATLGFRDLTNTRNGITNHFLKHFKSTYGERPISYFIVNGHPNFGYEINPRESKVQRQQRLTKYWSPTTGALERTVLADPNNQFEYQNRFIVTQNYVRVITTMLFCLLPLIRNDGEGTVVLRTPCAGHLDQIKSKDLRLKLANPTSYSFQTSVTELVEISQQMANKRMPIASPWPVKEFYTELGDIYARSAIALYRSFTPFDNIIFNRCAYDPEDFDGPVRMLLADDRASLQSEPFTEEDIKVASADQKGDVEYRLGGSSLTRRVSKIQLSSQLTNSNLYASKPKAFNVEQFQKMYPKPMDAATPLIRPTYIRPRGMDPLAWSTVITDLKPKDTLGDKTPRWFRRG</sequence>
<keyword evidence="1" id="KW-1133">Transmembrane helix</keyword>
<organism evidence="2 3">
    <name type="scientific">Dactylellina haptotyla (strain CBS 200.50)</name>
    <name type="common">Nematode-trapping fungus</name>
    <name type="synonym">Monacrosporium haptotylum</name>
    <dbReference type="NCBI Taxonomy" id="1284197"/>
    <lineage>
        <taxon>Eukaryota</taxon>
        <taxon>Fungi</taxon>
        <taxon>Dikarya</taxon>
        <taxon>Ascomycota</taxon>
        <taxon>Pezizomycotina</taxon>
        <taxon>Orbiliomycetes</taxon>
        <taxon>Orbiliales</taxon>
        <taxon>Orbiliaceae</taxon>
        <taxon>Dactylellina</taxon>
    </lineage>
</organism>
<evidence type="ECO:0000313" key="2">
    <source>
        <dbReference type="EMBL" id="EPS41898.1"/>
    </source>
</evidence>
<dbReference type="HOGENOM" id="CLU_648933_0_0_1"/>
<proteinExistence type="predicted"/>
<gene>
    <name evidence="2" type="ORF">H072_4138</name>
</gene>
<evidence type="ECO:0000313" key="3">
    <source>
        <dbReference type="Proteomes" id="UP000015100"/>
    </source>
</evidence>
<keyword evidence="1" id="KW-0812">Transmembrane</keyword>
<reference evidence="2 3" key="1">
    <citation type="journal article" date="2013" name="PLoS Genet.">
        <title>Genomic mechanisms accounting for the adaptation to parasitism in nematode-trapping fungi.</title>
        <authorList>
            <person name="Meerupati T."/>
            <person name="Andersson K.M."/>
            <person name="Friman E."/>
            <person name="Kumar D."/>
            <person name="Tunlid A."/>
            <person name="Ahren D."/>
        </authorList>
    </citation>
    <scope>NUCLEOTIDE SEQUENCE [LARGE SCALE GENOMIC DNA]</scope>
    <source>
        <strain evidence="2 3">CBS 200.50</strain>
    </source>
</reference>
<dbReference type="OrthoDB" id="5280798at2759"/>
<reference evidence="3" key="2">
    <citation type="submission" date="2013-04" db="EMBL/GenBank/DDBJ databases">
        <title>Genomic mechanisms accounting for the adaptation to parasitism in nematode-trapping fungi.</title>
        <authorList>
            <person name="Ahren D.G."/>
        </authorList>
    </citation>
    <scope>NUCLEOTIDE SEQUENCE [LARGE SCALE GENOMIC DNA]</scope>
    <source>
        <strain evidence="3">CBS 200.50</strain>
    </source>
</reference>
<dbReference type="EMBL" id="AQGS01000132">
    <property type="protein sequence ID" value="EPS41898.1"/>
    <property type="molecule type" value="Genomic_DNA"/>
</dbReference>
<dbReference type="OMA" id="FINGHEH"/>
<comment type="caution">
    <text evidence="2">The sequence shown here is derived from an EMBL/GenBank/DDBJ whole genome shotgun (WGS) entry which is preliminary data.</text>
</comment>
<dbReference type="Proteomes" id="UP000015100">
    <property type="component" value="Unassembled WGS sequence"/>
</dbReference>
<keyword evidence="1" id="KW-0472">Membrane</keyword>
<keyword evidence="3" id="KW-1185">Reference proteome</keyword>
<protein>
    <submittedName>
        <fullName evidence="2">Uncharacterized protein</fullName>
    </submittedName>
</protein>
<dbReference type="AlphaFoldDB" id="S8BR39"/>